<dbReference type="InterPro" id="IPR020911">
    <property type="entry name" value="UPF0325"/>
</dbReference>
<dbReference type="AlphaFoldDB" id="A0A347UCJ6"/>
<evidence type="ECO:0000313" key="2">
    <source>
        <dbReference type="EMBL" id="AXX96574.1"/>
    </source>
</evidence>
<evidence type="ECO:0000313" key="3">
    <source>
        <dbReference type="Proteomes" id="UP000261704"/>
    </source>
</evidence>
<dbReference type="EMBL" id="CP032125">
    <property type="protein sequence ID" value="AXX96574.1"/>
    <property type="molecule type" value="Genomic_DNA"/>
</dbReference>
<dbReference type="Proteomes" id="UP000261704">
    <property type="component" value="Chromosome"/>
</dbReference>
<proteinExistence type="predicted"/>
<evidence type="ECO:0000256" key="1">
    <source>
        <dbReference type="SAM" id="Coils"/>
    </source>
</evidence>
<protein>
    <submittedName>
        <fullName evidence="2">DUF3461 family protein</fullName>
    </submittedName>
</protein>
<dbReference type="OrthoDB" id="7773952at2"/>
<dbReference type="Pfam" id="PF11944">
    <property type="entry name" value="DUF3461"/>
    <property type="match status" value="1"/>
</dbReference>
<keyword evidence="3" id="KW-1185">Reference proteome</keyword>
<accession>A0A347UCJ6</accession>
<feature type="coiled-coil region" evidence="1">
    <location>
        <begin position="80"/>
        <end position="114"/>
    </location>
</feature>
<keyword evidence="1" id="KW-0175">Coiled coil</keyword>
<organism evidence="2 3">
    <name type="scientific">Profundibacter amoris</name>
    <dbReference type="NCBI Taxonomy" id="2171755"/>
    <lineage>
        <taxon>Bacteria</taxon>
        <taxon>Pseudomonadati</taxon>
        <taxon>Pseudomonadota</taxon>
        <taxon>Alphaproteobacteria</taxon>
        <taxon>Rhodobacterales</taxon>
        <taxon>Paracoccaceae</taxon>
        <taxon>Profundibacter</taxon>
    </lineage>
</organism>
<dbReference type="KEGG" id="pamo:BAR1_00655"/>
<sequence>MKTKTPNLTEMGVMNPEQITDYSVVHVADDMDVLKINYRRPKNSFLPKRRRYEFKRMSKPMPGNELKGEQVFRYEISPILARATAELDSLLADQKQLTATKQSLQQELAELNSEFNERITHLSKMVDALD</sequence>
<name>A0A347UCJ6_9RHOB</name>
<reference evidence="2 3" key="1">
    <citation type="submission" date="2018-09" db="EMBL/GenBank/DDBJ databases">
        <title>Profundibacter amoris BAR1 gen. nov., sp. nov., a new member of the Roseobacter clade isolated at Lokis Castle Vent Field on the Arctic Mid-Oceanic Ridge.</title>
        <authorList>
            <person name="Le Moine Bauer S."/>
            <person name="Sjoeberg A.G."/>
            <person name="L'Haridon S."/>
            <person name="Stokke R."/>
            <person name="Roalkvam I."/>
            <person name="Steen I.H."/>
            <person name="Dahle H."/>
        </authorList>
    </citation>
    <scope>NUCLEOTIDE SEQUENCE [LARGE SCALE GENOMIC DNA]</scope>
    <source>
        <strain evidence="2 3">BAR1</strain>
    </source>
</reference>
<dbReference type="RefSeq" id="WP_118941232.1">
    <property type="nucleotide sequence ID" value="NZ_CP032125.1"/>
</dbReference>
<gene>
    <name evidence="2" type="ORF">BAR1_00655</name>
</gene>